<dbReference type="InterPro" id="IPR009091">
    <property type="entry name" value="RCC1/BLIP-II"/>
</dbReference>
<comment type="caution">
    <text evidence="1">The sequence shown here is derived from an EMBL/GenBank/DDBJ whole genome shotgun (WGS) entry which is preliminary data.</text>
</comment>
<evidence type="ECO:0000313" key="2">
    <source>
        <dbReference type="Proteomes" id="UP001176517"/>
    </source>
</evidence>
<dbReference type="EMBL" id="JAPDMZ010000685">
    <property type="protein sequence ID" value="KAK0541937.1"/>
    <property type="molecule type" value="Genomic_DNA"/>
</dbReference>
<dbReference type="SUPFAM" id="SSF50985">
    <property type="entry name" value="RCC1/BLIP-II"/>
    <property type="match status" value="1"/>
</dbReference>
<feature type="non-terminal residue" evidence="1">
    <location>
        <position position="85"/>
    </location>
</feature>
<gene>
    <name evidence="1" type="ORF">OC846_006894</name>
</gene>
<dbReference type="Gene3D" id="2.130.10.30">
    <property type="entry name" value="Regulator of chromosome condensation 1/beta-lactamase-inhibitor protein II"/>
    <property type="match status" value="1"/>
</dbReference>
<dbReference type="AlphaFoldDB" id="A0AAN6GHW2"/>
<sequence>MGAPPDEFVGVPTRIPFPTEEDEQGWAVPASIVQISCGARFNMAISAWGTGPSCELGLGADVDRVGVPTLVRSVEFKKKGRVPVS</sequence>
<dbReference type="Proteomes" id="UP001176517">
    <property type="component" value="Unassembled WGS sequence"/>
</dbReference>
<protein>
    <submittedName>
        <fullName evidence="1">Uncharacterized protein</fullName>
    </submittedName>
</protein>
<name>A0AAN6GHW2_9BASI</name>
<keyword evidence="2" id="KW-1185">Reference proteome</keyword>
<proteinExistence type="predicted"/>
<evidence type="ECO:0000313" key="1">
    <source>
        <dbReference type="EMBL" id="KAK0541937.1"/>
    </source>
</evidence>
<reference evidence="1" key="1">
    <citation type="journal article" date="2023" name="PhytoFront">
        <title>Draft Genome Resources of Seven Strains of Tilletia horrida, Causal Agent of Kernel Smut of Rice.</title>
        <authorList>
            <person name="Khanal S."/>
            <person name="Antony Babu S."/>
            <person name="Zhou X.G."/>
        </authorList>
    </citation>
    <scope>NUCLEOTIDE SEQUENCE</scope>
    <source>
        <strain evidence="1">TX6</strain>
    </source>
</reference>
<accession>A0AAN6GHW2</accession>
<organism evidence="1 2">
    <name type="scientific">Tilletia horrida</name>
    <dbReference type="NCBI Taxonomy" id="155126"/>
    <lineage>
        <taxon>Eukaryota</taxon>
        <taxon>Fungi</taxon>
        <taxon>Dikarya</taxon>
        <taxon>Basidiomycota</taxon>
        <taxon>Ustilaginomycotina</taxon>
        <taxon>Exobasidiomycetes</taxon>
        <taxon>Tilletiales</taxon>
        <taxon>Tilletiaceae</taxon>
        <taxon>Tilletia</taxon>
    </lineage>
</organism>